<comment type="similarity">
    <text evidence="2 10">Belongs to the ANKZF1/VMS1 family.</text>
</comment>
<dbReference type="GO" id="GO:0004519">
    <property type="term" value="F:endonuclease activity"/>
    <property type="evidence" value="ECO:0007669"/>
    <property type="project" value="UniProtKB-KW"/>
</dbReference>
<protein>
    <submittedName>
        <fullName evidence="13">Vms1 protein</fullName>
    </submittedName>
</protein>
<dbReference type="AlphaFoldDB" id="A0AAV5RJX3"/>
<feature type="compositionally biased region" description="Basic and acidic residues" evidence="11">
    <location>
        <begin position="485"/>
        <end position="501"/>
    </location>
</feature>
<evidence type="ECO:0000256" key="8">
    <source>
        <dbReference type="ARBA" id="ARBA00023043"/>
    </source>
</evidence>
<evidence type="ECO:0000256" key="11">
    <source>
        <dbReference type="SAM" id="MobiDB-lite"/>
    </source>
</evidence>
<keyword evidence="14" id="KW-1185">Reference proteome</keyword>
<reference evidence="13 14" key="1">
    <citation type="journal article" date="2023" name="Elife">
        <title>Identification of key yeast species and microbe-microbe interactions impacting larval growth of Drosophila in the wild.</title>
        <authorList>
            <person name="Mure A."/>
            <person name="Sugiura Y."/>
            <person name="Maeda R."/>
            <person name="Honda K."/>
            <person name="Sakurai N."/>
            <person name="Takahashi Y."/>
            <person name="Watada M."/>
            <person name="Katoh T."/>
            <person name="Gotoh A."/>
            <person name="Gotoh Y."/>
            <person name="Taniguchi I."/>
            <person name="Nakamura K."/>
            <person name="Hayashi T."/>
            <person name="Katayama T."/>
            <person name="Uemura T."/>
            <person name="Hattori Y."/>
        </authorList>
    </citation>
    <scope>NUCLEOTIDE SEQUENCE [LARGE SCALE GENOMIC DNA]</scope>
    <source>
        <strain evidence="13 14">SB-73</strain>
    </source>
</reference>
<dbReference type="GO" id="GO:0005737">
    <property type="term" value="C:cytoplasm"/>
    <property type="evidence" value="ECO:0007669"/>
    <property type="project" value="UniProtKB-SubCell"/>
</dbReference>
<evidence type="ECO:0000256" key="5">
    <source>
        <dbReference type="ARBA" id="ARBA00022737"/>
    </source>
</evidence>
<keyword evidence="6 10" id="KW-0255">Endonuclease</keyword>
<dbReference type="Pfam" id="PF18826">
    <property type="entry name" value="bVLRF1"/>
    <property type="match status" value="1"/>
</dbReference>
<dbReference type="PANTHER" id="PTHR16036:SF2">
    <property type="entry name" value="TRNA ENDONUCLEASE ANKZF1"/>
    <property type="match status" value="1"/>
</dbReference>
<keyword evidence="9" id="KW-0175">Coiled coil</keyword>
<feature type="domain" description="VLRF1" evidence="12">
    <location>
        <begin position="151"/>
        <end position="308"/>
    </location>
</feature>
<evidence type="ECO:0000256" key="7">
    <source>
        <dbReference type="ARBA" id="ARBA00022801"/>
    </source>
</evidence>
<dbReference type="Proteomes" id="UP001362899">
    <property type="component" value="Unassembled WGS sequence"/>
</dbReference>
<evidence type="ECO:0000256" key="6">
    <source>
        <dbReference type="ARBA" id="ARBA00022759"/>
    </source>
</evidence>
<comment type="caution">
    <text evidence="13">The sequence shown here is derived from an EMBL/GenBank/DDBJ whole genome shotgun (WGS) entry which is preliminary data.</text>
</comment>
<name>A0AAV5RJX3_STABA</name>
<keyword evidence="3 10" id="KW-0963">Cytoplasm</keyword>
<evidence type="ECO:0000256" key="4">
    <source>
        <dbReference type="ARBA" id="ARBA00022722"/>
    </source>
</evidence>
<proteinExistence type="inferred from homology"/>
<keyword evidence="4 10" id="KW-0540">Nuclease</keyword>
<keyword evidence="5" id="KW-0677">Repeat</keyword>
<dbReference type="InterPro" id="IPR047139">
    <property type="entry name" value="ANKZ1/VMS1"/>
</dbReference>
<organism evidence="13 14">
    <name type="scientific">Starmerella bacillaris</name>
    <name type="common">Yeast</name>
    <name type="synonym">Candida zemplinina</name>
    <dbReference type="NCBI Taxonomy" id="1247836"/>
    <lineage>
        <taxon>Eukaryota</taxon>
        <taxon>Fungi</taxon>
        <taxon>Dikarya</taxon>
        <taxon>Ascomycota</taxon>
        <taxon>Saccharomycotina</taxon>
        <taxon>Dipodascomycetes</taxon>
        <taxon>Dipodascales</taxon>
        <taxon>Trichomonascaceae</taxon>
        <taxon>Starmerella</taxon>
    </lineage>
</organism>
<evidence type="ECO:0000259" key="12">
    <source>
        <dbReference type="PROSITE" id="PS52044"/>
    </source>
</evidence>
<sequence>MSKFYVFDLPAQILDGIQAFKVDFDTEEPASKTLLDQELYHESDSSLSSVTSSSDEEDIYEVTQPPKGAFSVSVTQYNNEYEGNSFKEWQWVNRAHITGSPFVFFVNPTSSLIPDKKALSIYKSWFDQNEIVHNPVPELLSVQRNSELHSNNRKSAILLLGSGNFAGAIIDHQRLNHKTNFSDPLQNVKIIESKTFHRYTTRRKQGGAQSAKDNATGKANSAGSSIRRANERHLQEEIRSLLESWSPHLKDCYRIFIRAPGRSNRKLLVGYPNAPLGSEDSRIFTVPFSTSRPTLKECKSVWYQLTQASIVAEPEPPTIEAKINTSAKNVKETTTNKEVLSEVSPEEALTNRIVDLIRKSKLPALRALLLDEAEGNWNYALKPARKYIAFPTPLLYAAHFDKHTVVSALLSWGADLMIPTSTNLYIGDIAPKKTSETLQVVRKDMGESVFNWSKAKVGKPRSREEILSEQLQEKIRLKAELEAKEKEQEEQERKQKMERLIAKHGSGKLTGGLYEASRGLSEADLRQVERERRARAAESRLAKLNR</sequence>
<evidence type="ECO:0000313" key="14">
    <source>
        <dbReference type="Proteomes" id="UP001362899"/>
    </source>
</evidence>
<dbReference type="EMBL" id="BTGC01000008">
    <property type="protein sequence ID" value="GMM51849.1"/>
    <property type="molecule type" value="Genomic_DNA"/>
</dbReference>
<evidence type="ECO:0000256" key="10">
    <source>
        <dbReference type="PROSITE-ProRule" id="PRU01389"/>
    </source>
</evidence>
<dbReference type="PROSITE" id="PS52044">
    <property type="entry name" value="VLRF1"/>
    <property type="match status" value="1"/>
</dbReference>
<dbReference type="GO" id="GO:0016787">
    <property type="term" value="F:hydrolase activity"/>
    <property type="evidence" value="ECO:0007669"/>
    <property type="project" value="UniProtKB-KW"/>
</dbReference>
<evidence type="ECO:0000256" key="1">
    <source>
        <dbReference type="ARBA" id="ARBA00004496"/>
    </source>
</evidence>
<gene>
    <name evidence="13" type="ORF">DASB73_028120</name>
</gene>
<feature type="compositionally biased region" description="Basic and acidic residues" evidence="11">
    <location>
        <begin position="521"/>
        <end position="546"/>
    </location>
</feature>
<keyword evidence="7 10" id="KW-0378">Hydrolase</keyword>
<evidence type="ECO:0000256" key="3">
    <source>
        <dbReference type="ARBA" id="ARBA00022490"/>
    </source>
</evidence>
<evidence type="ECO:0000256" key="2">
    <source>
        <dbReference type="ARBA" id="ARBA00009262"/>
    </source>
</evidence>
<accession>A0AAV5RJX3</accession>
<comment type="subcellular location">
    <subcellularLocation>
        <location evidence="1">Cytoplasm</location>
    </subcellularLocation>
</comment>
<feature type="region of interest" description="Disordered" evidence="11">
    <location>
        <begin position="485"/>
        <end position="546"/>
    </location>
</feature>
<feature type="compositionally biased region" description="Polar residues" evidence="11">
    <location>
        <begin position="207"/>
        <end position="224"/>
    </location>
</feature>
<feature type="region of interest" description="Disordered" evidence="11">
    <location>
        <begin position="199"/>
        <end position="229"/>
    </location>
</feature>
<dbReference type="PANTHER" id="PTHR16036">
    <property type="entry name" value="ANKYRIN REPEAT AND ZINC FINGER DOMAIN-CONTAINING PROTEIN 1"/>
    <property type="match status" value="1"/>
</dbReference>
<evidence type="ECO:0000313" key="13">
    <source>
        <dbReference type="EMBL" id="GMM51849.1"/>
    </source>
</evidence>
<keyword evidence="8" id="KW-0040">ANK repeat</keyword>
<comment type="domain">
    <text evidence="10">The VLRF1 domain mediates binding to the 60S ribosomal subunit.</text>
</comment>
<feature type="active site" evidence="10">
    <location>
        <position position="209"/>
    </location>
</feature>
<dbReference type="InterPro" id="IPR041175">
    <property type="entry name" value="VLRF1/Vms1"/>
</dbReference>
<dbReference type="GO" id="GO:0036503">
    <property type="term" value="P:ERAD pathway"/>
    <property type="evidence" value="ECO:0007669"/>
    <property type="project" value="TreeGrafter"/>
</dbReference>
<evidence type="ECO:0000256" key="9">
    <source>
        <dbReference type="ARBA" id="ARBA00023054"/>
    </source>
</evidence>